<name>A0A2S9QFC5_9HYPH</name>
<reference evidence="3 4" key="1">
    <citation type="submission" date="2018-02" db="EMBL/GenBank/DDBJ databases">
        <title>Whole genome sequencing of endophytic bacterium.</title>
        <authorList>
            <person name="Eedara R."/>
            <person name="Podile A.R."/>
        </authorList>
    </citation>
    <scope>NUCLEOTIDE SEQUENCE [LARGE SCALE GENOMIC DNA]</scope>
    <source>
        <strain evidence="3 4">RP1T</strain>
    </source>
</reference>
<dbReference type="PROSITE" id="PS50110">
    <property type="entry name" value="RESPONSE_REGULATORY"/>
    <property type="match status" value="1"/>
</dbReference>
<evidence type="ECO:0000313" key="4">
    <source>
        <dbReference type="Proteomes" id="UP000237682"/>
    </source>
</evidence>
<proteinExistence type="predicted"/>
<dbReference type="EMBL" id="PUEJ01000003">
    <property type="protein sequence ID" value="PRH88059.1"/>
    <property type="molecule type" value="Genomic_DNA"/>
</dbReference>
<accession>A0A2S9QFC5</accession>
<gene>
    <name evidence="3" type="ORF">C5L14_09215</name>
</gene>
<dbReference type="Gene3D" id="3.40.50.2300">
    <property type="match status" value="1"/>
</dbReference>
<protein>
    <recommendedName>
        <fullName evidence="2">Response regulatory domain-containing protein</fullName>
    </recommendedName>
</protein>
<evidence type="ECO:0000259" key="2">
    <source>
        <dbReference type="PROSITE" id="PS50110"/>
    </source>
</evidence>
<feature type="domain" description="Response regulatory" evidence="2">
    <location>
        <begin position="20"/>
        <end position="138"/>
    </location>
</feature>
<sequence>MDGTAILNDRANRKVIQSADVLLVNPNREVAEFWRENLLDFGMTKVRLASGIVDALEMARRDPPLGVVIALPVLADAFALLGALSQDEGGELREVPILLIANQPNRAALLTATQAGFDAVLTEPVSPRQIYRRVGSMIQRTRLTARMRSLAS</sequence>
<dbReference type="SUPFAM" id="SSF52172">
    <property type="entry name" value="CheY-like"/>
    <property type="match status" value="1"/>
</dbReference>
<comment type="caution">
    <text evidence="3">The sequence shown here is derived from an EMBL/GenBank/DDBJ whole genome shotgun (WGS) entry which is preliminary data.</text>
</comment>
<evidence type="ECO:0000256" key="1">
    <source>
        <dbReference type="PROSITE-ProRule" id="PRU00169"/>
    </source>
</evidence>
<dbReference type="Proteomes" id="UP000237682">
    <property type="component" value="Unassembled WGS sequence"/>
</dbReference>
<keyword evidence="4" id="KW-1185">Reference proteome</keyword>
<dbReference type="InterPro" id="IPR001789">
    <property type="entry name" value="Sig_transdc_resp-reg_receiver"/>
</dbReference>
<dbReference type="InterPro" id="IPR011006">
    <property type="entry name" value="CheY-like_superfamily"/>
</dbReference>
<dbReference type="GO" id="GO:0000160">
    <property type="term" value="P:phosphorelay signal transduction system"/>
    <property type="evidence" value="ECO:0007669"/>
    <property type="project" value="InterPro"/>
</dbReference>
<organism evidence="3 4">
    <name type="scientific">Labrys okinawensis</name>
    <dbReference type="NCBI Taxonomy" id="346911"/>
    <lineage>
        <taxon>Bacteria</taxon>
        <taxon>Pseudomonadati</taxon>
        <taxon>Pseudomonadota</taxon>
        <taxon>Alphaproteobacteria</taxon>
        <taxon>Hyphomicrobiales</taxon>
        <taxon>Xanthobacteraceae</taxon>
        <taxon>Labrys</taxon>
    </lineage>
</organism>
<dbReference type="AlphaFoldDB" id="A0A2S9QFC5"/>
<comment type="caution">
    <text evidence="1">Lacks conserved residue(s) required for the propagation of feature annotation.</text>
</comment>
<evidence type="ECO:0000313" key="3">
    <source>
        <dbReference type="EMBL" id="PRH88059.1"/>
    </source>
</evidence>